<evidence type="ECO:0000313" key="5">
    <source>
        <dbReference type="RefSeq" id="XP_028269476.1"/>
    </source>
</evidence>
<evidence type="ECO:0000256" key="2">
    <source>
        <dbReference type="ARBA" id="ARBA00038582"/>
    </source>
</evidence>
<dbReference type="Pfam" id="PF00022">
    <property type="entry name" value="Actin"/>
    <property type="match status" value="2"/>
</dbReference>
<dbReference type="InterPro" id="IPR004000">
    <property type="entry name" value="Actin"/>
</dbReference>
<dbReference type="PRINTS" id="PR00190">
    <property type="entry name" value="ACTIN"/>
</dbReference>
<comment type="subunit">
    <text evidence="2">Polymerization of globular actin (G-actin) leads to a structural filament (F-actin) in the form of a two-stranded helix. Each actin can bind to 4 others.</text>
</comment>
<dbReference type="PANTHER" id="PTHR11937">
    <property type="entry name" value="ACTIN"/>
    <property type="match status" value="1"/>
</dbReference>
<dbReference type="Gene3D" id="3.30.420.40">
    <property type="match status" value="3"/>
</dbReference>
<dbReference type="FunFam" id="3.30.420.40:FF:000404">
    <property type="entry name" value="Major actin"/>
    <property type="match status" value="1"/>
</dbReference>
<evidence type="ECO:0000256" key="1">
    <source>
        <dbReference type="ARBA" id="ARBA00023097"/>
    </source>
</evidence>
<dbReference type="SUPFAM" id="SSF53067">
    <property type="entry name" value="Actin-like ATPase domain"/>
    <property type="match status" value="2"/>
</dbReference>
<dbReference type="PROSITE" id="PS01132">
    <property type="entry name" value="ACTINS_ACT_LIKE"/>
    <property type="match status" value="1"/>
</dbReference>
<dbReference type="InterPro" id="IPR020902">
    <property type="entry name" value="Actin/actin-like_CS"/>
</dbReference>
<dbReference type="AlphaFoldDB" id="A0A6P7IYP8"/>
<dbReference type="PROSITE" id="PS00432">
    <property type="entry name" value="ACTINS_2"/>
    <property type="match status" value="1"/>
</dbReference>
<accession>A0A6P7IYP8</accession>
<dbReference type="Gene3D" id="3.90.640.10">
    <property type="entry name" value="Actin, Chain A, domain 4"/>
    <property type="match status" value="1"/>
</dbReference>
<dbReference type="Proteomes" id="UP000515145">
    <property type="component" value="Chromosome 9"/>
</dbReference>
<dbReference type="InterPro" id="IPR043129">
    <property type="entry name" value="ATPase_NBD"/>
</dbReference>
<name>A0A6P7IYP8_9TELE</name>
<organism evidence="4 5">
    <name type="scientific">Parambassis ranga</name>
    <name type="common">Indian glassy fish</name>
    <dbReference type="NCBI Taxonomy" id="210632"/>
    <lineage>
        <taxon>Eukaryota</taxon>
        <taxon>Metazoa</taxon>
        <taxon>Chordata</taxon>
        <taxon>Craniata</taxon>
        <taxon>Vertebrata</taxon>
        <taxon>Euteleostomi</taxon>
        <taxon>Actinopterygii</taxon>
        <taxon>Neopterygii</taxon>
        <taxon>Teleostei</taxon>
        <taxon>Neoteleostei</taxon>
        <taxon>Acanthomorphata</taxon>
        <taxon>Ovalentaria</taxon>
        <taxon>Ambassidae</taxon>
        <taxon>Parambassis</taxon>
    </lineage>
</organism>
<gene>
    <name evidence="5" type="primary">LOC114440977</name>
</gene>
<dbReference type="GeneID" id="114440977"/>
<proteinExistence type="inferred from homology"/>
<keyword evidence="4" id="KW-1185">Reference proteome</keyword>
<dbReference type="FunFam" id="3.30.420.40:FF:000058">
    <property type="entry name" value="Putative actin-related protein 5"/>
    <property type="match status" value="1"/>
</dbReference>
<dbReference type="FunFam" id="3.90.640.10:FF:000047">
    <property type="entry name" value="Actin, alpha skeletal muscle"/>
    <property type="match status" value="1"/>
</dbReference>
<evidence type="ECO:0000256" key="3">
    <source>
        <dbReference type="RuleBase" id="RU000487"/>
    </source>
</evidence>
<dbReference type="FunFam" id="3.30.420.40:FF:000080">
    <property type="entry name" value="Actin, alpha skeletal muscle"/>
    <property type="match status" value="1"/>
</dbReference>
<evidence type="ECO:0000313" key="4">
    <source>
        <dbReference type="Proteomes" id="UP000515145"/>
    </source>
</evidence>
<dbReference type="SMART" id="SM00268">
    <property type="entry name" value="ACTIN"/>
    <property type="match status" value="1"/>
</dbReference>
<dbReference type="RefSeq" id="XP_028269476.1">
    <property type="nucleotide sequence ID" value="XM_028413675.1"/>
</dbReference>
<sequence length="330" mass="36156">MEDEDIPALVIDNGSGMCKAGFAGDDAPRAVFPSIVGRPRNKIWHHTFYNELRVAPREHPVLLTEAPLNPKANREKMAQIMFETFNTPAIYVGIQAVLAFLASGRTTGIVVESGDGVSHTVPIYDGSALTYAIIGLDLAGRDLTDYLMKILPTTGTTSSPVEIVRDIKEKLCYVALDFENEMQTAASSSALEKSYELPDGQVITIGNERFRCPEALFQPSFLGMDSAGVHEMTYNSIMKCDVDIHKDLYSNTVLSGGTTMYPGIADRMQKEITALAPPTMNVKIIAPPERKNSVWIGGSILASLSTFQQTWISKQDYDESGPGIVHRKCF</sequence>
<protein>
    <submittedName>
        <fullName evidence="5">Actin, cytoskeletal 3-like isoform X2</fullName>
    </submittedName>
</protein>
<reference evidence="5" key="1">
    <citation type="submission" date="2025-08" db="UniProtKB">
        <authorList>
            <consortium name="RefSeq"/>
        </authorList>
    </citation>
    <scope>IDENTIFICATION</scope>
</reference>
<keyword evidence="1" id="KW-0558">Oxidation</keyword>
<comment type="similarity">
    <text evidence="3">Belongs to the actin family.</text>
</comment>
<dbReference type="InterPro" id="IPR004001">
    <property type="entry name" value="Actin_CS"/>
</dbReference>